<dbReference type="InterPro" id="IPR002156">
    <property type="entry name" value="RNaseH_domain"/>
</dbReference>
<organism evidence="2 3">
    <name type="scientific">Dichanthelium oligosanthes</name>
    <dbReference type="NCBI Taxonomy" id="888268"/>
    <lineage>
        <taxon>Eukaryota</taxon>
        <taxon>Viridiplantae</taxon>
        <taxon>Streptophyta</taxon>
        <taxon>Embryophyta</taxon>
        <taxon>Tracheophyta</taxon>
        <taxon>Spermatophyta</taxon>
        <taxon>Magnoliopsida</taxon>
        <taxon>Liliopsida</taxon>
        <taxon>Poales</taxon>
        <taxon>Poaceae</taxon>
        <taxon>PACMAD clade</taxon>
        <taxon>Panicoideae</taxon>
        <taxon>Panicodae</taxon>
        <taxon>Paniceae</taxon>
        <taxon>Dichantheliinae</taxon>
        <taxon>Dichanthelium</taxon>
    </lineage>
</organism>
<dbReference type="OrthoDB" id="696282at2759"/>
<keyword evidence="3" id="KW-1185">Reference proteome</keyword>
<dbReference type="Pfam" id="PF13456">
    <property type="entry name" value="RVT_3"/>
    <property type="match status" value="1"/>
</dbReference>
<evidence type="ECO:0000259" key="1">
    <source>
        <dbReference type="Pfam" id="PF13456"/>
    </source>
</evidence>
<name>A0A1E5WDP0_9POAL</name>
<comment type="caution">
    <text evidence="2">The sequence shown here is derived from an EMBL/GenBank/DDBJ whole genome shotgun (WGS) entry which is preliminary data.</text>
</comment>
<accession>A0A1E5WDP0</accession>
<dbReference type="STRING" id="888268.A0A1E5WDP0"/>
<evidence type="ECO:0000313" key="2">
    <source>
        <dbReference type="EMBL" id="OEL35378.1"/>
    </source>
</evidence>
<dbReference type="EMBL" id="LWDX02012319">
    <property type="protein sequence ID" value="OEL35378.1"/>
    <property type="molecule type" value="Genomic_DNA"/>
</dbReference>
<protein>
    <recommendedName>
        <fullName evidence="1">RNase H type-1 domain-containing protein</fullName>
    </recommendedName>
</protein>
<reference evidence="2 3" key="1">
    <citation type="submission" date="2016-09" db="EMBL/GenBank/DDBJ databases">
        <title>The draft genome of Dichanthelium oligosanthes: A C3 panicoid grass species.</title>
        <authorList>
            <person name="Studer A.J."/>
            <person name="Schnable J.C."/>
            <person name="Brutnell T.P."/>
        </authorList>
    </citation>
    <scope>NUCLEOTIDE SEQUENCE [LARGE SCALE GENOMIC DNA]</scope>
    <source>
        <strain evidence="3">cv. Kellogg 1175</strain>
        <tissue evidence="2">Leaf</tissue>
    </source>
</reference>
<evidence type="ECO:0000313" key="3">
    <source>
        <dbReference type="Proteomes" id="UP000095767"/>
    </source>
</evidence>
<feature type="non-terminal residue" evidence="2">
    <location>
        <position position="1"/>
    </location>
</feature>
<dbReference type="GO" id="GO:0003676">
    <property type="term" value="F:nucleic acid binding"/>
    <property type="evidence" value="ECO:0007669"/>
    <property type="project" value="InterPro"/>
</dbReference>
<dbReference type="Proteomes" id="UP000095767">
    <property type="component" value="Unassembled WGS sequence"/>
</dbReference>
<dbReference type="AlphaFoldDB" id="A0A1E5WDP0"/>
<proteinExistence type="predicted"/>
<sequence>LIHEIKWLVSSSFIKFSVEYCPRVCNKVAHALAARGCKCSPNSDLYWDGMPVGMENLVASDLAESLS</sequence>
<gene>
    <name evidence="2" type="ORF">BAE44_0003603</name>
</gene>
<feature type="domain" description="RNase H type-1" evidence="1">
    <location>
        <begin position="1"/>
        <end position="35"/>
    </location>
</feature>
<dbReference type="GO" id="GO:0004523">
    <property type="term" value="F:RNA-DNA hybrid ribonuclease activity"/>
    <property type="evidence" value="ECO:0007669"/>
    <property type="project" value="InterPro"/>
</dbReference>